<evidence type="ECO:0000256" key="4">
    <source>
        <dbReference type="ARBA" id="ARBA00022443"/>
    </source>
</evidence>
<dbReference type="PANTHER" id="PTHR10654">
    <property type="entry name" value="CAS SCAFFOLDING PROTEIN"/>
    <property type="match status" value="1"/>
</dbReference>
<keyword evidence="8" id="KW-0965">Cell junction</keyword>
<evidence type="ECO:0000256" key="10">
    <source>
        <dbReference type="SAM" id="MobiDB-lite"/>
    </source>
</evidence>
<evidence type="ECO:0000256" key="2">
    <source>
        <dbReference type="ARBA" id="ARBA00004496"/>
    </source>
</evidence>
<dbReference type="GO" id="GO:0016477">
    <property type="term" value="P:cell migration"/>
    <property type="evidence" value="ECO:0007669"/>
    <property type="project" value="TreeGrafter"/>
</dbReference>
<name>A0A6P8SUG2_GYMAC</name>
<dbReference type="SMART" id="SM00326">
    <property type="entry name" value="SH3"/>
    <property type="match status" value="1"/>
</dbReference>
<keyword evidence="12" id="KW-1185">Reference proteome</keyword>
<evidence type="ECO:0000313" key="13">
    <source>
        <dbReference type="RefSeq" id="XP_034054564.1"/>
    </source>
</evidence>
<dbReference type="Gene3D" id="1.20.120.230">
    <property type="entry name" value="Alpha-catenin/vinculin-like"/>
    <property type="match status" value="1"/>
</dbReference>
<dbReference type="Pfam" id="PF14604">
    <property type="entry name" value="SH3_9"/>
    <property type="match status" value="1"/>
</dbReference>
<dbReference type="FunFam" id="1.20.120.830:FF:000001">
    <property type="entry name" value="BCAR1 scaffold protein, Cas family member"/>
    <property type="match status" value="1"/>
</dbReference>
<dbReference type="OrthoDB" id="5983572at2759"/>
<dbReference type="InterPro" id="IPR037362">
    <property type="entry name" value="CAS_fam"/>
</dbReference>
<evidence type="ECO:0000259" key="11">
    <source>
        <dbReference type="PROSITE" id="PS50002"/>
    </source>
</evidence>
<organism evidence="12 13">
    <name type="scientific">Gymnodraco acuticeps</name>
    <name type="common">Antarctic dragonfish</name>
    <dbReference type="NCBI Taxonomy" id="8218"/>
    <lineage>
        <taxon>Eukaryota</taxon>
        <taxon>Metazoa</taxon>
        <taxon>Chordata</taxon>
        <taxon>Craniata</taxon>
        <taxon>Vertebrata</taxon>
        <taxon>Euteleostomi</taxon>
        <taxon>Actinopterygii</taxon>
        <taxon>Neopterygii</taxon>
        <taxon>Teleostei</taxon>
        <taxon>Neoteleostei</taxon>
        <taxon>Acanthomorphata</taxon>
        <taxon>Eupercaria</taxon>
        <taxon>Perciformes</taxon>
        <taxon>Notothenioidei</taxon>
        <taxon>Bathydraconidae</taxon>
        <taxon>Gymnodraco</taxon>
    </lineage>
</organism>
<dbReference type="CTD" id="57091"/>
<feature type="domain" description="SH3" evidence="11">
    <location>
        <begin position="1"/>
        <end position="62"/>
    </location>
</feature>
<dbReference type="RefSeq" id="XP_034054564.1">
    <property type="nucleotide sequence ID" value="XM_034198673.1"/>
</dbReference>
<dbReference type="InterPro" id="IPR001452">
    <property type="entry name" value="SH3_domain"/>
</dbReference>
<keyword evidence="4 9" id="KW-0728">SH3 domain</keyword>
<accession>A0A6P8SUG2</accession>
<dbReference type="InterPro" id="IPR038319">
    <property type="entry name" value="Serine_rich_sf"/>
</dbReference>
<dbReference type="InParanoid" id="A0A6P8SUG2"/>
<feature type="region of interest" description="Disordered" evidence="10">
    <location>
        <begin position="123"/>
        <end position="157"/>
    </location>
</feature>
<keyword evidence="6" id="KW-0597">Phosphoprotein</keyword>
<dbReference type="FunFam" id="1.20.120.230:FF:000029">
    <property type="entry name" value="Cas scaffold protein family member 4"/>
    <property type="match status" value="1"/>
</dbReference>
<dbReference type="GO" id="GO:0005886">
    <property type="term" value="C:plasma membrane"/>
    <property type="evidence" value="ECO:0007669"/>
    <property type="project" value="TreeGrafter"/>
</dbReference>
<dbReference type="InterPro" id="IPR021901">
    <property type="entry name" value="CAS_C"/>
</dbReference>
<dbReference type="Proteomes" id="UP000515161">
    <property type="component" value="Unplaced"/>
</dbReference>
<dbReference type="FunFam" id="2.30.30.40:FF:000009">
    <property type="entry name" value="Breast cancer anti-estrogen resistance 1"/>
    <property type="match status" value="1"/>
</dbReference>
<dbReference type="KEGG" id="gacu:117534480"/>
<protein>
    <submittedName>
        <fullName evidence="13">Cas scaffolding protein family member 4 isoform X1</fullName>
    </submittedName>
</protein>
<evidence type="ECO:0000256" key="9">
    <source>
        <dbReference type="PROSITE-ProRule" id="PRU00192"/>
    </source>
</evidence>
<evidence type="ECO:0000256" key="8">
    <source>
        <dbReference type="ARBA" id="ARBA00022949"/>
    </source>
</evidence>
<evidence type="ECO:0000256" key="3">
    <source>
        <dbReference type="ARBA" id="ARBA00007848"/>
    </source>
</evidence>
<feature type="compositionally biased region" description="Low complexity" evidence="10">
    <location>
        <begin position="416"/>
        <end position="436"/>
    </location>
</feature>
<dbReference type="Pfam" id="PF08824">
    <property type="entry name" value="Serine_rich"/>
    <property type="match status" value="1"/>
</dbReference>
<keyword evidence="7" id="KW-0130">Cell adhesion</keyword>
<dbReference type="SUPFAM" id="SSF50044">
    <property type="entry name" value="SH3-domain"/>
    <property type="match status" value="1"/>
</dbReference>
<feature type="compositionally biased region" description="Polar residues" evidence="10">
    <location>
        <begin position="141"/>
        <end position="154"/>
    </location>
</feature>
<dbReference type="GO" id="GO:0007169">
    <property type="term" value="P:cell surface receptor protein tyrosine kinase signaling pathway"/>
    <property type="evidence" value="ECO:0007669"/>
    <property type="project" value="TreeGrafter"/>
</dbReference>
<dbReference type="GO" id="GO:0005737">
    <property type="term" value="C:cytoplasm"/>
    <property type="evidence" value="ECO:0007669"/>
    <property type="project" value="UniProtKB-SubCell"/>
</dbReference>
<dbReference type="PRINTS" id="PR00452">
    <property type="entry name" value="SH3DOMAIN"/>
</dbReference>
<dbReference type="PROSITE" id="PS50002">
    <property type="entry name" value="SH3"/>
    <property type="match status" value="1"/>
</dbReference>
<evidence type="ECO:0000256" key="7">
    <source>
        <dbReference type="ARBA" id="ARBA00022889"/>
    </source>
</evidence>
<dbReference type="Gene3D" id="2.30.30.40">
    <property type="entry name" value="SH3 Domains"/>
    <property type="match status" value="1"/>
</dbReference>
<reference evidence="13" key="1">
    <citation type="submission" date="2025-08" db="UniProtKB">
        <authorList>
            <consortium name="RefSeq"/>
        </authorList>
    </citation>
    <scope>IDENTIFICATION</scope>
</reference>
<proteinExistence type="inferred from homology"/>
<dbReference type="GO" id="GO:0007155">
    <property type="term" value="P:cell adhesion"/>
    <property type="evidence" value="ECO:0007669"/>
    <property type="project" value="UniProtKB-KW"/>
</dbReference>
<evidence type="ECO:0000256" key="6">
    <source>
        <dbReference type="ARBA" id="ARBA00022553"/>
    </source>
</evidence>
<dbReference type="PANTHER" id="PTHR10654:SF19">
    <property type="entry name" value="CAS SCAFFOLDING PROTEIN FAMILY MEMBER 4"/>
    <property type="match status" value="1"/>
</dbReference>
<dbReference type="FunCoup" id="A0A6P8SUG2">
    <property type="interactions" value="840"/>
</dbReference>
<evidence type="ECO:0000256" key="1">
    <source>
        <dbReference type="ARBA" id="ARBA00004246"/>
    </source>
</evidence>
<dbReference type="InterPro" id="IPR036028">
    <property type="entry name" value="SH3-like_dom_sf"/>
</dbReference>
<evidence type="ECO:0000313" key="12">
    <source>
        <dbReference type="Proteomes" id="UP000515161"/>
    </source>
</evidence>
<evidence type="ECO:0000256" key="5">
    <source>
        <dbReference type="ARBA" id="ARBA00022490"/>
    </source>
</evidence>
<dbReference type="AlphaFoldDB" id="A0A6P8SUG2"/>
<sequence length="816" mass="90538">MNKLAKALYDNTAECADELAFRKGDIVMVMDQSVAGTSGWWMCSLYGRHGLAPANRLQLLPQTGTTASSLSHDTETFRFTDAETDDSVQNIYQIPCVPRPSSSPAYERMDKIYKVPSTHLSASKMPVQQALRRSKEGPEENQPSFSSKLSSSTREVYDVPSQARRASLFSASTTLRHTPRKPSLIPISELEKRFDSPESLSCGNPVDSYVYAVPPSLPQDPNYDIPVPSTTDAQQIMMGGYSTLPIPCKPEWIYDVPVGPEKLSPPQISNDTMPSKAICRLYDTLSAHAWPIQGGIATSLLYDIPKHNSLDIVSPPKVLPRAPIYDKPPTQKIVEDIVYAVPPQEEPLTRVLNQPSSDHIPLECRGDSSNAHELTKVRLQRMRNFLACTSFHYLPGSGESLPRQEDNDQGKTLRLSAADSQRISRASSSSASSCDSLTLNSPSPEPLREVTLSQDQACRKILDLQISICEAVPRLMEFVSSHWRSKEHLEKHLKEIKEASEGIACSLMCFLNFALDVKGNARLLTDANLQTRLYKQLSIVEDSGMILQQTVSALNMTGWPLNTLCQDSGQVQIPDQLERFVMVARTVPEDIKRLVSIINANGKLLFRASQKAPEPLNPLGQLDIKKSPDVSEPGGALVEDDNDYVELQTKIDFEKQQMEVQKEPRDKVTSDKVYNNIQALNQRHSSESCSGTEEHRPASVSEHCRLYFGALQKAIGGFVGSLRDGQPPEKFISQSKLVIMVGQRLVDTLCREAQRGGSPQSLLCKSNHLCALLKQLAVATKKAALHFPDKQALHEAQEFAKELAQRAQHFRKSLDL</sequence>
<dbReference type="InterPro" id="IPR014928">
    <property type="entry name" value="Serine_rich_dom"/>
</dbReference>
<dbReference type="Gene3D" id="1.20.120.830">
    <property type="entry name" value="Serine-rich domain"/>
    <property type="match status" value="1"/>
</dbReference>
<dbReference type="GO" id="GO:0005925">
    <property type="term" value="C:focal adhesion"/>
    <property type="evidence" value="ECO:0007669"/>
    <property type="project" value="UniProtKB-SubCell"/>
</dbReference>
<keyword evidence="5" id="KW-0963">Cytoplasm</keyword>
<dbReference type="Pfam" id="PF12026">
    <property type="entry name" value="CAS_C"/>
    <property type="match status" value="1"/>
</dbReference>
<comment type="subcellular location">
    <subcellularLocation>
        <location evidence="1">Cell junction</location>
        <location evidence="1">Focal adhesion</location>
    </subcellularLocation>
    <subcellularLocation>
        <location evidence="2">Cytoplasm</location>
    </subcellularLocation>
</comment>
<dbReference type="GeneID" id="117534480"/>
<gene>
    <name evidence="13" type="primary">cass4</name>
</gene>
<feature type="region of interest" description="Disordered" evidence="10">
    <location>
        <begin position="416"/>
        <end position="447"/>
    </location>
</feature>
<comment type="similarity">
    <text evidence="3">Belongs to the CAS family.</text>
</comment>